<evidence type="ECO:0000313" key="4">
    <source>
        <dbReference type="Proteomes" id="UP000245708"/>
    </source>
</evidence>
<dbReference type="PANTHER" id="PTHR12192:SF2">
    <property type="entry name" value="GLUTATHIONE-SPECIFIC GAMMA-GLUTAMYLCYCLOTRANSFERASE 2"/>
    <property type="match status" value="1"/>
</dbReference>
<dbReference type="EC" id="4.3.2.7" evidence="1"/>
<organism evidence="3 4">
    <name type="scientific">Roseicyclus mahoneyensis</name>
    <dbReference type="NCBI Taxonomy" id="164332"/>
    <lineage>
        <taxon>Bacteria</taxon>
        <taxon>Pseudomonadati</taxon>
        <taxon>Pseudomonadota</taxon>
        <taxon>Alphaproteobacteria</taxon>
        <taxon>Rhodobacterales</taxon>
        <taxon>Roseobacteraceae</taxon>
        <taxon>Roseicyclus</taxon>
    </lineage>
</organism>
<evidence type="ECO:0000256" key="1">
    <source>
        <dbReference type="ARBA" id="ARBA00012344"/>
    </source>
</evidence>
<dbReference type="CDD" id="cd06661">
    <property type="entry name" value="GGCT_like"/>
    <property type="match status" value="1"/>
</dbReference>
<dbReference type="Pfam" id="PF04752">
    <property type="entry name" value="ChaC"/>
    <property type="match status" value="1"/>
</dbReference>
<dbReference type="Proteomes" id="UP000245708">
    <property type="component" value="Unassembled WGS sequence"/>
</dbReference>
<protein>
    <recommendedName>
        <fullName evidence="1">glutathione-specific gamma-glutamylcyclotransferase</fullName>
        <ecNumber evidence="1">4.3.2.7</ecNumber>
    </recommendedName>
</protein>
<dbReference type="InterPro" id="IPR036568">
    <property type="entry name" value="GGCT-like_sf"/>
</dbReference>
<name>A0A316GJT1_9RHOB</name>
<proteinExistence type="predicted"/>
<sequence>MSGRPWRVTSPGEQGIACGMPLSPDPFRHHPGLRGKVKPFATSYFRTITSEAVRATLAQTGIAEAFPFHSDAWREALRAEALEGHQGDLLIFAYGSLIWDPALDFTEIRRAHAPCHARRFILVDRLGARGTANAPGLMAALDEGPGCDGLVFRIAEHKVEAETEILFRREMIGPGYHARFIPVVLDGQEVRALSFIADHDDPLMQADISREDQIRFAATGAGFLGTSFDYLQSTVEHLAEVGIDDPDASDLLAAVRAWRAGAGLPPP</sequence>
<dbReference type="InterPro" id="IPR006840">
    <property type="entry name" value="ChaC"/>
</dbReference>
<evidence type="ECO:0000313" key="3">
    <source>
        <dbReference type="EMBL" id="PWK60886.1"/>
    </source>
</evidence>
<comment type="caution">
    <text evidence="3">The sequence shown here is derived from an EMBL/GenBank/DDBJ whole genome shotgun (WGS) entry which is preliminary data.</text>
</comment>
<dbReference type="GO" id="GO:0061928">
    <property type="term" value="F:glutathione specific gamma-glutamylcyclotransferase activity"/>
    <property type="evidence" value="ECO:0007669"/>
    <property type="project" value="UniProtKB-EC"/>
</dbReference>
<gene>
    <name evidence="3" type="ORF">C7455_10384</name>
</gene>
<dbReference type="GO" id="GO:0005737">
    <property type="term" value="C:cytoplasm"/>
    <property type="evidence" value="ECO:0007669"/>
    <property type="project" value="TreeGrafter"/>
</dbReference>
<dbReference type="EMBL" id="QGGW01000003">
    <property type="protein sequence ID" value="PWK60886.1"/>
    <property type="molecule type" value="Genomic_DNA"/>
</dbReference>
<dbReference type="OrthoDB" id="9795692at2"/>
<accession>A0A316GJT1</accession>
<dbReference type="InterPro" id="IPR013024">
    <property type="entry name" value="GGCT-like"/>
</dbReference>
<reference evidence="3 4" key="1">
    <citation type="submission" date="2018-05" db="EMBL/GenBank/DDBJ databases">
        <title>Genomic Encyclopedia of Type Strains, Phase IV (KMG-IV): sequencing the most valuable type-strain genomes for metagenomic binning, comparative biology and taxonomic classification.</title>
        <authorList>
            <person name="Goeker M."/>
        </authorList>
    </citation>
    <scope>NUCLEOTIDE SEQUENCE [LARGE SCALE GENOMIC DNA]</scope>
    <source>
        <strain evidence="3 4">DSM 16097</strain>
    </source>
</reference>
<keyword evidence="2" id="KW-0456">Lyase</keyword>
<dbReference type="SUPFAM" id="SSF110857">
    <property type="entry name" value="Gamma-glutamyl cyclotransferase-like"/>
    <property type="match status" value="1"/>
</dbReference>
<evidence type="ECO:0000256" key="2">
    <source>
        <dbReference type="ARBA" id="ARBA00023239"/>
    </source>
</evidence>
<dbReference type="AlphaFoldDB" id="A0A316GJT1"/>
<dbReference type="Gene3D" id="3.10.490.10">
    <property type="entry name" value="Gamma-glutamyl cyclotransferase-like"/>
    <property type="match status" value="1"/>
</dbReference>
<dbReference type="GO" id="GO:0006751">
    <property type="term" value="P:glutathione catabolic process"/>
    <property type="evidence" value="ECO:0007669"/>
    <property type="project" value="InterPro"/>
</dbReference>
<keyword evidence="4" id="KW-1185">Reference proteome</keyword>
<dbReference type="PANTHER" id="PTHR12192">
    <property type="entry name" value="CATION TRANSPORT PROTEIN CHAC-RELATED"/>
    <property type="match status" value="1"/>
</dbReference>